<feature type="binding site" evidence="10">
    <location>
        <position position="201"/>
    </location>
    <ligand>
        <name>Mn(2+)</name>
        <dbReference type="ChEBI" id="CHEBI:29035"/>
    </ligand>
</feature>
<dbReference type="AlphaFoldDB" id="A0A1U9K772"/>
<accession>A0A1U9K772</accession>
<keyword evidence="5 12" id="KW-0520">NAD</keyword>
<organism evidence="14 15">
    <name type="scientific">Novibacillus thermophilus</name>
    <dbReference type="NCBI Taxonomy" id="1471761"/>
    <lineage>
        <taxon>Bacteria</taxon>
        <taxon>Bacillati</taxon>
        <taxon>Bacillota</taxon>
        <taxon>Bacilli</taxon>
        <taxon>Bacillales</taxon>
        <taxon>Thermoactinomycetaceae</taxon>
        <taxon>Novibacillus</taxon>
    </lineage>
</organism>
<evidence type="ECO:0000256" key="3">
    <source>
        <dbReference type="ARBA" id="ARBA00022723"/>
    </source>
</evidence>
<dbReference type="SUPFAM" id="SSF51735">
    <property type="entry name" value="NAD(P)-binding Rossmann-fold domains"/>
    <property type="match status" value="1"/>
</dbReference>
<keyword evidence="10" id="KW-0408">Iron</keyword>
<dbReference type="Pfam" id="PF11975">
    <property type="entry name" value="Glyco_hydro_4C"/>
    <property type="match status" value="1"/>
</dbReference>
<comment type="cofactor">
    <cofactor evidence="12">
        <name>NAD(+)</name>
        <dbReference type="ChEBI" id="CHEBI:57540"/>
    </cofactor>
    <text evidence="12">Binds 1 NAD(+) per subunit.</text>
</comment>
<name>A0A1U9K772_9BACL</name>
<dbReference type="Gene3D" id="3.90.1820.10">
    <property type="entry name" value="AglA-like glucosidase"/>
    <property type="match status" value="1"/>
</dbReference>
<keyword evidence="7" id="KW-0119">Carbohydrate metabolism</keyword>
<comment type="similarity">
    <text evidence="2 12">Belongs to the glycosyl hydrolase 4 family.</text>
</comment>
<evidence type="ECO:0000256" key="2">
    <source>
        <dbReference type="ARBA" id="ARBA00010141"/>
    </source>
</evidence>
<evidence type="ECO:0000313" key="14">
    <source>
        <dbReference type="EMBL" id="AQS55905.1"/>
    </source>
</evidence>
<dbReference type="SUPFAM" id="SSF56327">
    <property type="entry name" value="LDH C-terminal domain-like"/>
    <property type="match status" value="1"/>
</dbReference>
<feature type="site" description="Increases basicity of active site Tyr" evidence="11">
    <location>
        <position position="112"/>
    </location>
</feature>
<dbReference type="EMBL" id="CP019699">
    <property type="protein sequence ID" value="AQS55905.1"/>
    <property type="molecule type" value="Genomic_DNA"/>
</dbReference>
<evidence type="ECO:0000313" key="15">
    <source>
        <dbReference type="Proteomes" id="UP000188603"/>
    </source>
</evidence>
<feature type="domain" description="Glycosyl hydrolase family 4 C-terminal" evidence="13">
    <location>
        <begin position="197"/>
        <end position="402"/>
    </location>
</feature>
<evidence type="ECO:0000256" key="8">
    <source>
        <dbReference type="ARBA" id="ARBA00023295"/>
    </source>
</evidence>
<evidence type="ECO:0000256" key="12">
    <source>
        <dbReference type="RuleBase" id="RU361152"/>
    </source>
</evidence>
<keyword evidence="10" id="KW-0170">Cobalt</keyword>
<keyword evidence="10" id="KW-0533">Nickel</keyword>
<sequence length="430" mass="47354">MGQKPKIVIIGAGSAIFGLSMIKDAFSTKELWGSELVFVDIDRPAVEKMATAAQRINRHLNAGYAISFTTDRTEALPGADFVITSIAVDRVPLWKQDFHIPKKHGIQHVLGENAGPGAVFHTMRNIPIILGICRDIEQLCPDALLINFTNPESRICLAIHQYTNVKAVGLCHQIHEGIRIVATLLGKNPQDLDVKAWGINHLTWMVDIRDKETGEDLYPLLREKEKDYDPAFEKLSRFVFRHFGLFPTSGDDHLGEFFPYAHEMMGTEGYDFAHYESRRRNTAQVIDGIVNGTVPIDNRLISPSVEAAFDIIKGMTCNTNALILSANVPNQGYIRNLPEDAIVEIPVIVSGNGINGLSLGELPQGIASLCSAQIHVQQLAVAAGVEGDKNLAIQALLTDPNVPSAKAALNLFDELMEVNRPYLPQFFETA</sequence>
<keyword evidence="4 12" id="KW-0378">Hydrolase</keyword>
<keyword evidence="3 10" id="KW-0479">Metal-binding</keyword>
<dbReference type="Proteomes" id="UP000188603">
    <property type="component" value="Chromosome"/>
</dbReference>
<evidence type="ECO:0000256" key="7">
    <source>
        <dbReference type="ARBA" id="ARBA00023277"/>
    </source>
</evidence>
<gene>
    <name evidence="14" type="ORF">B0W44_08985</name>
</gene>
<dbReference type="InterPro" id="IPR053715">
    <property type="entry name" value="GH4_Enzyme_sf"/>
</dbReference>
<dbReference type="GO" id="GO:0005975">
    <property type="term" value="P:carbohydrate metabolic process"/>
    <property type="evidence" value="ECO:0007669"/>
    <property type="project" value="InterPro"/>
</dbReference>
<evidence type="ECO:0000259" key="13">
    <source>
        <dbReference type="Pfam" id="PF11975"/>
    </source>
</evidence>
<evidence type="ECO:0000256" key="9">
    <source>
        <dbReference type="PIRSR" id="PIRSR601088-2"/>
    </source>
</evidence>
<dbReference type="InterPro" id="IPR022616">
    <property type="entry name" value="Glyco_hydro_4_C"/>
</dbReference>
<dbReference type="PRINTS" id="PR00732">
    <property type="entry name" value="GLHYDRLASE4"/>
</dbReference>
<evidence type="ECO:0000256" key="1">
    <source>
        <dbReference type="ARBA" id="ARBA00001936"/>
    </source>
</evidence>
<dbReference type="RefSeq" id="WP_077719768.1">
    <property type="nucleotide sequence ID" value="NZ_CP019699.1"/>
</dbReference>
<dbReference type="Pfam" id="PF02056">
    <property type="entry name" value="Glyco_hydro_4"/>
    <property type="match status" value="1"/>
</dbReference>
<dbReference type="PANTHER" id="PTHR32092:SF6">
    <property type="entry name" value="ALPHA-GALACTOSIDASE"/>
    <property type="match status" value="1"/>
</dbReference>
<keyword evidence="8 12" id="KW-0326">Glycosidase</keyword>
<dbReference type="InterPro" id="IPR015955">
    <property type="entry name" value="Lactate_DH/Glyco_Ohase_4_C"/>
</dbReference>
<feature type="binding site" evidence="9">
    <location>
        <position position="150"/>
    </location>
    <ligand>
        <name>substrate</name>
    </ligand>
</feature>
<comment type="cofactor">
    <cofactor evidence="1">
        <name>Mn(2+)</name>
        <dbReference type="ChEBI" id="CHEBI:29035"/>
    </cofactor>
</comment>
<dbReference type="GO" id="GO:0046872">
    <property type="term" value="F:metal ion binding"/>
    <property type="evidence" value="ECO:0007669"/>
    <property type="project" value="UniProtKB-KW"/>
</dbReference>
<feature type="binding site" evidence="10">
    <location>
        <position position="171"/>
    </location>
    <ligand>
        <name>Mn(2+)</name>
        <dbReference type="ChEBI" id="CHEBI:29035"/>
    </ligand>
</feature>
<dbReference type="STRING" id="1471761.B0W44_08985"/>
<dbReference type="InterPro" id="IPR036291">
    <property type="entry name" value="NAD(P)-bd_dom_sf"/>
</dbReference>
<dbReference type="PANTHER" id="PTHR32092">
    <property type="entry name" value="6-PHOSPHO-BETA-GLUCOSIDASE-RELATED"/>
    <property type="match status" value="1"/>
</dbReference>
<evidence type="ECO:0000256" key="4">
    <source>
        <dbReference type="ARBA" id="ARBA00022801"/>
    </source>
</evidence>
<evidence type="ECO:0000256" key="5">
    <source>
        <dbReference type="ARBA" id="ARBA00023027"/>
    </source>
</evidence>
<protein>
    <recommendedName>
        <fullName evidence="13">Glycosyl hydrolase family 4 C-terminal domain-containing protein</fullName>
    </recommendedName>
</protein>
<keyword evidence="15" id="KW-1185">Reference proteome</keyword>
<proteinExistence type="inferred from homology"/>
<evidence type="ECO:0000256" key="6">
    <source>
        <dbReference type="ARBA" id="ARBA00023211"/>
    </source>
</evidence>
<dbReference type="OrthoDB" id="9808275at2"/>
<evidence type="ECO:0000256" key="10">
    <source>
        <dbReference type="PIRSR" id="PIRSR601088-3"/>
    </source>
</evidence>
<dbReference type="GO" id="GO:0016616">
    <property type="term" value="F:oxidoreductase activity, acting on the CH-OH group of donors, NAD or NADP as acceptor"/>
    <property type="evidence" value="ECO:0007669"/>
    <property type="project" value="InterPro"/>
</dbReference>
<dbReference type="GO" id="GO:0004553">
    <property type="term" value="F:hydrolase activity, hydrolyzing O-glycosyl compounds"/>
    <property type="evidence" value="ECO:0007669"/>
    <property type="project" value="InterPro"/>
</dbReference>
<reference evidence="14 15" key="1">
    <citation type="journal article" date="2015" name="Int. J. Syst. Evol. Microbiol.">
        <title>Novibacillus thermophilus gen. nov., sp. nov., a Gram-staining-negative and moderately thermophilic member of the family Thermoactinomycetaceae.</title>
        <authorList>
            <person name="Yang G."/>
            <person name="Chen J."/>
            <person name="Zhou S."/>
        </authorList>
    </citation>
    <scope>NUCLEOTIDE SEQUENCE [LARGE SCALE GENOMIC DNA]</scope>
    <source>
        <strain evidence="14 15">SG-1</strain>
    </source>
</reference>
<evidence type="ECO:0000256" key="11">
    <source>
        <dbReference type="PIRSR" id="PIRSR601088-4"/>
    </source>
</evidence>
<dbReference type="KEGG" id="ntr:B0W44_08985"/>
<keyword evidence="6 10" id="KW-0464">Manganese</keyword>
<dbReference type="InterPro" id="IPR001088">
    <property type="entry name" value="Glyco_hydro_4"/>
</dbReference>